<feature type="region of interest" description="Disordered" evidence="1">
    <location>
        <begin position="234"/>
        <end position="363"/>
    </location>
</feature>
<evidence type="ECO:0000313" key="3">
    <source>
        <dbReference type="Proteomes" id="UP001396898"/>
    </source>
</evidence>
<comment type="caution">
    <text evidence="2">The sequence shown here is derived from an EMBL/GenBank/DDBJ whole genome shotgun (WGS) entry which is preliminary data.</text>
</comment>
<feature type="compositionally biased region" description="Low complexity" evidence="1">
    <location>
        <begin position="134"/>
        <end position="161"/>
    </location>
</feature>
<reference evidence="2 3" key="1">
    <citation type="submission" date="2023-01" db="EMBL/GenBank/DDBJ databases">
        <title>Analysis of 21 Apiospora genomes using comparative genomics revels a genus with tremendous synthesis potential of carbohydrate active enzymes and secondary metabolites.</title>
        <authorList>
            <person name="Sorensen T."/>
        </authorList>
    </citation>
    <scope>NUCLEOTIDE SEQUENCE [LARGE SCALE GENOMIC DNA]</scope>
    <source>
        <strain evidence="2 3">CBS 20057</strain>
    </source>
</reference>
<evidence type="ECO:0000256" key="1">
    <source>
        <dbReference type="SAM" id="MobiDB-lite"/>
    </source>
</evidence>
<feature type="compositionally biased region" description="Basic and acidic residues" evidence="1">
    <location>
        <begin position="417"/>
        <end position="434"/>
    </location>
</feature>
<dbReference type="Proteomes" id="UP001396898">
    <property type="component" value="Unassembled WGS sequence"/>
</dbReference>
<feature type="region of interest" description="Disordered" evidence="1">
    <location>
        <begin position="1"/>
        <end position="51"/>
    </location>
</feature>
<sequence>MTADTNGAAHVCISDVENNNDNKDSSSSIFQSSTENDNEEQGSDSKNNNRNFVFKFGSRQSGNQSALQHSSQSPYSVGVGDAQAYFVSLLLSVSGLAAHAAFKQQQRRQEEEEIKELLKRYASNEERSNNTAESVKSTKTTGSASSVTSSARSTSTAATTGNQDSADADQDDGETHVLAEFRFRYGCPNLNSVPPASATKNPRARLVVDVPSPGSTIKGASTFLLAPADAASASAPLDEDDDSNNNNINNSNNKKTGNDNNNKAKNRDSKGDGDGDGAANPISPKREGESPTATEETAGAPELDQETDGQSIGEENSETVDDAALAATAKEPEKKKSPGNTIFHLTPATPTTPLSPPQGHGAEPLATLGLQRVLSMDLTGGSDTSSVVGRILLSLLSGVAEGKNGRGRGGRRRGNREHKEEEKRKGGSERRRGR</sequence>
<feature type="region of interest" description="Disordered" evidence="1">
    <location>
        <begin position="120"/>
        <end position="172"/>
    </location>
</feature>
<keyword evidence="3" id="KW-1185">Reference proteome</keyword>
<protein>
    <submittedName>
        <fullName evidence="2">Uncharacterized protein</fullName>
    </submittedName>
</protein>
<feature type="region of interest" description="Disordered" evidence="1">
    <location>
        <begin position="397"/>
        <end position="434"/>
    </location>
</feature>
<organism evidence="2 3">
    <name type="scientific">Apiospora marii</name>
    <dbReference type="NCBI Taxonomy" id="335849"/>
    <lineage>
        <taxon>Eukaryota</taxon>
        <taxon>Fungi</taxon>
        <taxon>Dikarya</taxon>
        <taxon>Ascomycota</taxon>
        <taxon>Pezizomycotina</taxon>
        <taxon>Sordariomycetes</taxon>
        <taxon>Xylariomycetidae</taxon>
        <taxon>Amphisphaeriales</taxon>
        <taxon>Apiosporaceae</taxon>
        <taxon>Apiospora</taxon>
    </lineage>
</organism>
<evidence type="ECO:0000313" key="2">
    <source>
        <dbReference type="EMBL" id="KAK8036460.1"/>
    </source>
</evidence>
<accession>A0ABR1SQ46</accession>
<feature type="compositionally biased region" description="Low complexity" evidence="1">
    <location>
        <begin position="244"/>
        <end position="263"/>
    </location>
</feature>
<proteinExistence type="predicted"/>
<gene>
    <name evidence="2" type="ORF">PG991_001597</name>
</gene>
<dbReference type="EMBL" id="JAQQWI010000004">
    <property type="protein sequence ID" value="KAK8036460.1"/>
    <property type="molecule type" value="Genomic_DNA"/>
</dbReference>
<name>A0ABR1SQ46_9PEZI</name>
<feature type="compositionally biased region" description="Basic residues" evidence="1">
    <location>
        <begin position="405"/>
        <end position="416"/>
    </location>
</feature>